<comment type="caution">
    <text evidence="1">The sequence shown here is derived from an EMBL/GenBank/DDBJ whole genome shotgun (WGS) entry which is preliminary data.</text>
</comment>
<proteinExistence type="predicted"/>
<name>A0ABR8DRT8_9NOSO</name>
<dbReference type="Proteomes" id="UP000623440">
    <property type="component" value="Unassembled WGS sequence"/>
</dbReference>
<gene>
    <name evidence="1" type="ORF">H6G97_16305</name>
</gene>
<organism evidence="1 2">
    <name type="scientific">Nostoc flagelliforme FACHB-838</name>
    <dbReference type="NCBI Taxonomy" id="2692904"/>
    <lineage>
        <taxon>Bacteria</taxon>
        <taxon>Bacillati</taxon>
        <taxon>Cyanobacteriota</taxon>
        <taxon>Cyanophyceae</taxon>
        <taxon>Nostocales</taxon>
        <taxon>Nostocaceae</taxon>
        <taxon>Nostoc</taxon>
    </lineage>
</organism>
<accession>A0ABR8DRT8</accession>
<dbReference type="EMBL" id="JACJSI010000029">
    <property type="protein sequence ID" value="MBD2531058.1"/>
    <property type="molecule type" value="Genomic_DNA"/>
</dbReference>
<evidence type="ECO:0000313" key="2">
    <source>
        <dbReference type="Proteomes" id="UP000623440"/>
    </source>
</evidence>
<protein>
    <submittedName>
        <fullName evidence="1">Uncharacterized protein</fullName>
    </submittedName>
</protein>
<sequence>MLLTLPVVDESEIRVYNSPLLIPIHENPDTYRFIVRAWQRQAFTSVFVSLLKLNSIFYCKRVAIAVELTLLLFGADYKLALAQFAVGIAKVTVY</sequence>
<reference evidence="1 2" key="1">
    <citation type="journal article" date="2020" name="ISME J.">
        <title>Comparative genomics reveals insights into cyanobacterial evolution and habitat adaptation.</title>
        <authorList>
            <person name="Chen M.Y."/>
            <person name="Teng W.K."/>
            <person name="Zhao L."/>
            <person name="Hu C.X."/>
            <person name="Zhou Y.K."/>
            <person name="Han B.P."/>
            <person name="Song L.R."/>
            <person name="Shu W.S."/>
        </authorList>
    </citation>
    <scope>NUCLEOTIDE SEQUENCE [LARGE SCALE GENOMIC DNA]</scope>
    <source>
        <strain evidence="1 2">FACHB-838</strain>
    </source>
</reference>
<dbReference type="RefSeq" id="WP_190941770.1">
    <property type="nucleotide sequence ID" value="NZ_JACJSI010000029.1"/>
</dbReference>
<keyword evidence="2" id="KW-1185">Reference proteome</keyword>
<evidence type="ECO:0000313" key="1">
    <source>
        <dbReference type="EMBL" id="MBD2531058.1"/>
    </source>
</evidence>